<dbReference type="InterPro" id="IPR012318">
    <property type="entry name" value="HTH_CRP"/>
</dbReference>
<keyword evidence="1" id="KW-0805">Transcription regulation</keyword>
<dbReference type="SMART" id="SM00419">
    <property type="entry name" value="HTH_CRP"/>
    <property type="match status" value="1"/>
</dbReference>
<dbReference type="PANTHER" id="PTHR24567">
    <property type="entry name" value="CRP FAMILY TRANSCRIPTIONAL REGULATORY PROTEIN"/>
    <property type="match status" value="1"/>
</dbReference>
<dbReference type="InterPro" id="IPR018490">
    <property type="entry name" value="cNMP-bd_dom_sf"/>
</dbReference>
<dbReference type="GeneID" id="96602110"/>
<evidence type="ECO:0000259" key="5">
    <source>
        <dbReference type="PROSITE" id="PS50042"/>
    </source>
</evidence>
<feature type="domain" description="Cyclic nucleotide-binding" evidence="5">
    <location>
        <begin position="99"/>
        <end position="198"/>
    </location>
</feature>
<dbReference type="PROSITE" id="PS51063">
    <property type="entry name" value="HTH_CRP_2"/>
    <property type="match status" value="1"/>
</dbReference>
<sequence>MDRRTAVTSDPRALAGSGGSRSPRVGGARSMPDRDRGWAKSAVDMHQGRNAPRFSRCRGRVEAQLAMRGEANTDPGTGDSSKEAPRIRTMFQHTLEHEVPAGTILFAQGEVPTFQIVVLSGSVQLFGRSRDGREVLIEVVRAPDLLIPAAVVTASPYLMQGRAPEPTRFLLIPADAFRDAVERNPHLAKAVLETLAEQFRRMVRQTKNLKLRSAAERVGCHILVLSERQGTPDRAILPYEKHMIASELGMTRESFSRALKALTKIGIGVAGQEIVIRDRARLTAVAKPDPMIDLPAFDDTGRRTLALIERLTG</sequence>
<keyword evidence="3" id="KW-0804">Transcription</keyword>
<proteinExistence type="predicted"/>
<feature type="region of interest" description="Disordered" evidence="4">
    <location>
        <begin position="1"/>
        <end position="55"/>
    </location>
</feature>
<dbReference type="RefSeq" id="WP_343066742.1">
    <property type="nucleotide sequence ID" value="NZ_JACJIM010000001.1"/>
</dbReference>
<dbReference type="InterPro" id="IPR050397">
    <property type="entry name" value="Env_Response_Regulators"/>
</dbReference>
<protein>
    <submittedName>
        <fullName evidence="7">CRP/FNR family transcriptional activator FtrB</fullName>
    </submittedName>
</protein>
<dbReference type="Gene3D" id="2.60.120.10">
    <property type="entry name" value="Jelly Rolls"/>
    <property type="match status" value="1"/>
</dbReference>
<organism evidence="7 8">
    <name type="scientific">Methylobacterium fujisawaense</name>
    <dbReference type="NCBI Taxonomy" id="107400"/>
    <lineage>
        <taxon>Bacteria</taxon>
        <taxon>Pseudomonadati</taxon>
        <taxon>Pseudomonadota</taxon>
        <taxon>Alphaproteobacteria</taxon>
        <taxon>Hyphomicrobiales</taxon>
        <taxon>Methylobacteriaceae</taxon>
        <taxon>Methylobacterium</taxon>
    </lineage>
</organism>
<feature type="compositionally biased region" description="Low complexity" evidence="4">
    <location>
        <begin position="20"/>
        <end position="30"/>
    </location>
</feature>
<dbReference type="CDD" id="cd00038">
    <property type="entry name" value="CAP_ED"/>
    <property type="match status" value="1"/>
</dbReference>
<evidence type="ECO:0000259" key="6">
    <source>
        <dbReference type="PROSITE" id="PS51063"/>
    </source>
</evidence>
<evidence type="ECO:0000313" key="7">
    <source>
        <dbReference type="EMBL" id="MBA9060976.1"/>
    </source>
</evidence>
<reference evidence="7 8" key="1">
    <citation type="submission" date="2020-08" db="EMBL/GenBank/DDBJ databases">
        <title>Genomic Encyclopedia of Type Strains, Phase IV (KMG-IV): sequencing the most valuable type-strain genomes for metagenomic binning, comparative biology and taxonomic classification.</title>
        <authorList>
            <person name="Goeker M."/>
        </authorList>
    </citation>
    <scope>NUCLEOTIDE SEQUENCE [LARGE SCALE GENOMIC DNA]</scope>
    <source>
        <strain evidence="7 8">DSM 5686</strain>
    </source>
</reference>
<name>A0ABR6D4E6_9HYPH</name>
<evidence type="ECO:0000256" key="4">
    <source>
        <dbReference type="SAM" id="MobiDB-lite"/>
    </source>
</evidence>
<evidence type="ECO:0000256" key="2">
    <source>
        <dbReference type="ARBA" id="ARBA00023125"/>
    </source>
</evidence>
<dbReference type="InterPro" id="IPR036388">
    <property type="entry name" value="WH-like_DNA-bd_sf"/>
</dbReference>
<evidence type="ECO:0000256" key="1">
    <source>
        <dbReference type="ARBA" id="ARBA00023015"/>
    </source>
</evidence>
<dbReference type="InterPro" id="IPR014710">
    <property type="entry name" value="RmlC-like_jellyroll"/>
</dbReference>
<dbReference type="Pfam" id="PF00027">
    <property type="entry name" value="cNMP_binding"/>
    <property type="match status" value="1"/>
</dbReference>
<comment type="caution">
    <text evidence="7">The sequence shown here is derived from an EMBL/GenBank/DDBJ whole genome shotgun (WGS) entry which is preliminary data.</text>
</comment>
<dbReference type="Gene3D" id="1.10.10.10">
    <property type="entry name" value="Winged helix-like DNA-binding domain superfamily/Winged helix DNA-binding domain"/>
    <property type="match status" value="1"/>
</dbReference>
<dbReference type="PROSITE" id="PS50042">
    <property type="entry name" value="CNMP_BINDING_3"/>
    <property type="match status" value="1"/>
</dbReference>
<dbReference type="Proteomes" id="UP000565455">
    <property type="component" value="Unassembled WGS sequence"/>
</dbReference>
<dbReference type="SMART" id="SM00100">
    <property type="entry name" value="cNMP"/>
    <property type="match status" value="1"/>
</dbReference>
<dbReference type="Pfam" id="PF13545">
    <property type="entry name" value="HTH_Crp_2"/>
    <property type="match status" value="1"/>
</dbReference>
<evidence type="ECO:0000313" key="8">
    <source>
        <dbReference type="Proteomes" id="UP000565455"/>
    </source>
</evidence>
<keyword evidence="2" id="KW-0238">DNA-binding</keyword>
<dbReference type="SUPFAM" id="SSF51206">
    <property type="entry name" value="cAMP-binding domain-like"/>
    <property type="match status" value="1"/>
</dbReference>
<dbReference type="SUPFAM" id="SSF46785">
    <property type="entry name" value="Winged helix' DNA-binding domain"/>
    <property type="match status" value="1"/>
</dbReference>
<dbReference type="PANTHER" id="PTHR24567:SF26">
    <property type="entry name" value="REGULATORY PROTEIN YEIL"/>
    <property type="match status" value="1"/>
</dbReference>
<gene>
    <name evidence="7" type="ORF">GGQ91_000337</name>
</gene>
<feature type="domain" description="HTH crp-type" evidence="6">
    <location>
        <begin position="212"/>
        <end position="280"/>
    </location>
</feature>
<dbReference type="InterPro" id="IPR000595">
    <property type="entry name" value="cNMP-bd_dom"/>
</dbReference>
<keyword evidence="8" id="KW-1185">Reference proteome</keyword>
<dbReference type="InterPro" id="IPR036390">
    <property type="entry name" value="WH_DNA-bd_sf"/>
</dbReference>
<dbReference type="EMBL" id="JACJIM010000001">
    <property type="protein sequence ID" value="MBA9060976.1"/>
    <property type="molecule type" value="Genomic_DNA"/>
</dbReference>
<evidence type="ECO:0000256" key="3">
    <source>
        <dbReference type="ARBA" id="ARBA00023163"/>
    </source>
</evidence>
<accession>A0ABR6D4E6</accession>